<dbReference type="Gene3D" id="3.30.460.10">
    <property type="entry name" value="Beta Polymerase, domain 2"/>
    <property type="match status" value="1"/>
</dbReference>
<reference evidence="1" key="1">
    <citation type="journal article" date="2006" name="Nature">
        <title>Deciphering the evolution and metabolism of an anammox bacterium from a community genome.</title>
        <authorList>
            <person name="Strous M."/>
            <person name="Pelletier E."/>
            <person name="Mangenot S."/>
            <person name="Rattei T."/>
            <person name="Lehner A."/>
            <person name="Taylor M.W."/>
            <person name="Horn M."/>
            <person name="Daims H."/>
            <person name="Bartol-Mavel D."/>
            <person name="Wincker P."/>
            <person name="Barbe V."/>
            <person name="Fonknechten N."/>
            <person name="Vallenet D."/>
            <person name="Segurens B."/>
            <person name="Schenowitz-Truong C."/>
            <person name="Medigue C."/>
            <person name="Collingro A."/>
            <person name="Snel B."/>
            <person name="Dutilh B.E."/>
            <person name="OpDenCamp H.J.M."/>
            <person name="vanDerDrift C."/>
            <person name="Cirpus I."/>
            <person name="vanDePas-Schoonen K.T."/>
            <person name="Harhangi H.R."/>
            <person name="vanNiftrik L."/>
            <person name="Schmid M."/>
            <person name="Keltjens J."/>
            <person name="vanDeVossenberg J."/>
            <person name="Kartal B."/>
            <person name="Meier H."/>
            <person name="Frishman D."/>
            <person name="Huynen M.A."/>
            <person name="Mewes H."/>
            <person name="Weissenbach J."/>
            <person name="Jetten M.S.M."/>
            <person name="Wagner M."/>
            <person name="LePaslier D."/>
        </authorList>
    </citation>
    <scope>NUCLEOTIDE SEQUENCE</scope>
</reference>
<dbReference type="KEGG" id="kst:KSMBR1_2936"/>
<proteinExistence type="predicted"/>
<reference evidence="2 5" key="5">
    <citation type="submission" date="2020-02" db="EMBL/GenBank/DDBJ databases">
        <title>Newly sequenced genome of strain CSTR1 showed variability in Candidatus Kuenenia stuttgartiensis genomes.</title>
        <authorList>
            <person name="Ding C."/>
            <person name="Adrian L."/>
        </authorList>
    </citation>
    <scope>NUCLEOTIDE SEQUENCE [LARGE SCALE GENOMIC DNA]</scope>
    <source>
        <strain evidence="2 5">CSTR1</strain>
    </source>
</reference>
<reference evidence="4" key="3">
    <citation type="submission" date="2017-10" db="EMBL/GenBank/DDBJ databases">
        <authorList>
            <person name="Frank J."/>
        </authorList>
    </citation>
    <scope>NUCLEOTIDE SEQUENCE [LARGE SCALE GENOMIC DNA]</scope>
</reference>
<sequence>MENLNLSYLSAEIKKNVESFFLDILSHHKENIVSIYLTGSAITKDFDVKHSDINTLIVVKEIKVTFFDFIASLGKQYGKKKLHAPLVMTKNYIERSLAEFPLEFLDMKNNNQLAYGEDILKNITIEKKDIRLQCERELKSRLQQICQGFIRAMGNKTVLRDLFKGAISGYFPIFCGILFLYGQKIPKEKSAILSAIRDCCNIKIDPFTKLLAIKAKDLNPSAEELKEIFEELYCEIDALAGKIDEFKVENV</sequence>
<dbReference type="RefSeq" id="WP_099326001.1">
    <property type="nucleotide sequence ID" value="NZ_CP049055.1"/>
</dbReference>
<dbReference type="InterPro" id="IPR043519">
    <property type="entry name" value="NT_sf"/>
</dbReference>
<evidence type="ECO:0008006" key="6">
    <source>
        <dbReference type="Google" id="ProtNLM"/>
    </source>
</evidence>
<evidence type="ECO:0000313" key="2">
    <source>
        <dbReference type="EMBL" id="QII13582.1"/>
    </source>
</evidence>
<dbReference type="EMBL" id="CT573073">
    <property type="protein sequence ID" value="CAJ71933.1"/>
    <property type="molecule type" value="Genomic_DNA"/>
</dbReference>
<protein>
    <recommendedName>
        <fullName evidence="6">Polymerase nucleotidyl transferase domain-containing protein</fullName>
    </recommendedName>
</protein>
<name>Q1PXI6_KUEST</name>
<gene>
    <name evidence="2" type="ORF">KsCSTR_42030</name>
    <name evidence="3" type="ORF">KSMBR1_2936</name>
    <name evidence="1" type="ORF">kustc1188</name>
</gene>
<dbReference type="AlphaFoldDB" id="Q1PXI6"/>
<evidence type="ECO:0000313" key="3">
    <source>
        <dbReference type="EMBL" id="SOH05417.1"/>
    </source>
</evidence>
<dbReference type="EMBL" id="LT934425">
    <property type="protein sequence ID" value="SOH05417.1"/>
    <property type="molecule type" value="Genomic_DNA"/>
</dbReference>
<organism evidence="1">
    <name type="scientific">Kuenenia stuttgartiensis</name>
    <dbReference type="NCBI Taxonomy" id="174633"/>
    <lineage>
        <taxon>Bacteria</taxon>
        <taxon>Pseudomonadati</taxon>
        <taxon>Planctomycetota</taxon>
        <taxon>Candidatus Brocadiia</taxon>
        <taxon>Candidatus Brocadiales</taxon>
        <taxon>Candidatus Brocadiaceae</taxon>
        <taxon>Candidatus Kuenenia</taxon>
    </lineage>
</organism>
<dbReference type="OrthoDB" id="5507064at2"/>
<dbReference type="Proteomes" id="UP000221734">
    <property type="component" value="Chromosome Kuenenia_stuttgartiensis_MBR1"/>
</dbReference>
<accession>Q1PXI6</accession>
<evidence type="ECO:0000313" key="4">
    <source>
        <dbReference type="Proteomes" id="UP000221734"/>
    </source>
</evidence>
<dbReference type="Proteomes" id="UP000501926">
    <property type="component" value="Chromosome"/>
</dbReference>
<reference evidence="1" key="2">
    <citation type="submission" date="2006-01" db="EMBL/GenBank/DDBJ databases">
        <authorList>
            <person name="Genoscope"/>
        </authorList>
    </citation>
    <scope>NUCLEOTIDE SEQUENCE</scope>
</reference>
<reference evidence="3" key="4">
    <citation type="submission" date="2017-10" db="EMBL/GenBank/DDBJ databases">
        <authorList>
            <person name="Banno H."/>
            <person name="Chua N.-H."/>
        </authorList>
    </citation>
    <scope>NUCLEOTIDE SEQUENCE [LARGE SCALE GENOMIC DNA]</scope>
    <source>
        <strain evidence="3">Kuenenia_mbr1_ru-nijmegen</strain>
    </source>
</reference>
<dbReference type="EMBL" id="CP049055">
    <property type="protein sequence ID" value="QII13582.1"/>
    <property type="molecule type" value="Genomic_DNA"/>
</dbReference>
<evidence type="ECO:0000313" key="5">
    <source>
        <dbReference type="Proteomes" id="UP000501926"/>
    </source>
</evidence>
<keyword evidence="4" id="KW-1185">Reference proteome</keyword>
<evidence type="ECO:0000313" key="1">
    <source>
        <dbReference type="EMBL" id="CAJ71933.1"/>
    </source>
</evidence>